<gene>
    <name evidence="9" type="primary">LOC108744621</name>
</gene>
<dbReference type="Pfam" id="PF08170">
    <property type="entry name" value="POPLD"/>
    <property type="match status" value="1"/>
</dbReference>
<evidence type="ECO:0000256" key="4">
    <source>
        <dbReference type="SAM" id="MobiDB-lite"/>
    </source>
</evidence>
<dbReference type="OrthoDB" id="442863at2759"/>
<evidence type="ECO:0000256" key="3">
    <source>
        <dbReference type="ARBA" id="ARBA00023242"/>
    </source>
</evidence>
<evidence type="ECO:0000313" key="8">
    <source>
        <dbReference type="Proteomes" id="UP000192223"/>
    </source>
</evidence>
<reference evidence="9" key="1">
    <citation type="submission" date="2025-08" db="UniProtKB">
        <authorList>
            <consortium name="RefSeq"/>
        </authorList>
    </citation>
    <scope>IDENTIFICATION</scope>
    <source>
        <tissue evidence="9">Entire body</tissue>
    </source>
</reference>
<dbReference type="Proteomes" id="UP000192223">
    <property type="component" value="Unplaced"/>
</dbReference>
<dbReference type="KEGG" id="apln:108744621"/>
<dbReference type="FunCoup" id="A0A7F5QZ02">
    <property type="interactions" value="1350"/>
</dbReference>
<name>A0A7F5QZ02_AGRPL</name>
<proteinExistence type="predicted"/>
<feature type="compositionally biased region" description="Basic residues" evidence="4">
    <location>
        <begin position="93"/>
        <end position="103"/>
    </location>
</feature>
<accession>A0A7F5QZ02</accession>
<dbReference type="PANTHER" id="PTHR22731">
    <property type="entry name" value="RIBONUCLEASES P/MRP PROTEIN SUBUNIT POP1"/>
    <property type="match status" value="1"/>
</dbReference>
<dbReference type="GeneID" id="108744621"/>
<feature type="domain" description="Pop1 N-terminal" evidence="5">
    <location>
        <begin position="92"/>
        <end position="174"/>
    </location>
</feature>
<comment type="subcellular location">
    <subcellularLocation>
        <location evidence="1">Nucleus</location>
    </subcellularLocation>
</comment>
<dbReference type="Pfam" id="PF06978">
    <property type="entry name" value="POP1_N"/>
    <property type="match status" value="1"/>
</dbReference>
<evidence type="ECO:0000313" key="9">
    <source>
        <dbReference type="RefSeq" id="XP_025830510.1"/>
    </source>
</evidence>
<dbReference type="InterPro" id="IPR009723">
    <property type="entry name" value="Pop1_N"/>
</dbReference>
<protein>
    <submittedName>
        <fullName evidence="9">Ribonucleases P/MRP protein subunit POP1 isoform X1</fullName>
    </submittedName>
</protein>
<evidence type="ECO:0000256" key="2">
    <source>
        <dbReference type="ARBA" id="ARBA00022694"/>
    </source>
</evidence>
<organism evidence="8 9">
    <name type="scientific">Agrilus planipennis</name>
    <name type="common">Emerald ash borer</name>
    <name type="synonym">Agrilus marcopoli</name>
    <dbReference type="NCBI Taxonomy" id="224129"/>
    <lineage>
        <taxon>Eukaryota</taxon>
        <taxon>Metazoa</taxon>
        <taxon>Ecdysozoa</taxon>
        <taxon>Arthropoda</taxon>
        <taxon>Hexapoda</taxon>
        <taxon>Insecta</taxon>
        <taxon>Pterygota</taxon>
        <taxon>Neoptera</taxon>
        <taxon>Endopterygota</taxon>
        <taxon>Coleoptera</taxon>
        <taxon>Polyphaga</taxon>
        <taxon>Elateriformia</taxon>
        <taxon>Buprestoidea</taxon>
        <taxon>Buprestidae</taxon>
        <taxon>Agrilinae</taxon>
        <taxon>Agrilus</taxon>
    </lineage>
</organism>
<feature type="region of interest" description="Disordered" evidence="4">
    <location>
        <begin position="79"/>
        <end position="103"/>
    </location>
</feature>
<dbReference type="InterPro" id="IPR055079">
    <property type="entry name" value="POP1_C"/>
</dbReference>
<dbReference type="CTD" id="10940"/>
<keyword evidence="2" id="KW-0819">tRNA processing</keyword>
<evidence type="ECO:0000259" key="6">
    <source>
        <dbReference type="Pfam" id="PF08170"/>
    </source>
</evidence>
<feature type="region of interest" description="Disordered" evidence="4">
    <location>
        <begin position="681"/>
        <end position="714"/>
    </location>
</feature>
<dbReference type="AlphaFoldDB" id="A0A7F5QZ02"/>
<dbReference type="InterPro" id="IPR012590">
    <property type="entry name" value="POPLD_dom"/>
</dbReference>
<feature type="compositionally biased region" description="Polar residues" evidence="4">
    <location>
        <begin position="79"/>
        <end position="88"/>
    </location>
</feature>
<feature type="domain" description="POPLD" evidence="6">
    <location>
        <begin position="503"/>
        <end position="592"/>
    </location>
</feature>
<sequence length="801" mass="93018">MDSKHNFDELQGGSNFLPRTLSIMKFTAARIEEIKSMREALKLSSSTKLAFQTLPKHMRRRIMSHNPKRVPREMRTRHVNQMSKSGLSATPKKITRKHRRRPRNLQDEYMRRQRKISWLETHIWHAKRFHMVNRWGYRLPEQPCDKVFRACYRAIAHHCLLQDISYISCVSITGPLEILLENFKNICDSSSGVTFAAKAFIRGTREGQTTLFFNNSNPKRAIGTVNFMWNPITDSDSEEKRTIWIWIHAAFYNDALNTLIECFSLNTLCTNNQSKIYKNENSKIFLEELKFDLSRFRLTGPLSTAILQKILKLAHLSISTDIEWDENFLENPDFEESVAKTSNSSNSEITRHLKNTLIENSKWFKQLLDNFKSKKILNEQETYWKTLEGATSPDQVSPHVILSLIATDPRYSYPKKREKALPIGESNSNIKYEIPENVNKSWLWNKDIRNQVFNSKLPTKIINDLRSDLLVPGSDLHHCGAPIPVLLVQQPGCTNEYHGFGSGWDLIVPSGWGQPFWVALIMRGARSGGLREFNSLLFECERQQFLPPDTKAGAEEEKRLSDLQRRKYFARPPNKRPNYRKLSITNPFGFQWKDIVQNWSSNEINDFYVIRSKKMLEVLQNSLKHKRFNDCIDINLNCLVPVRIKMLDKGAPKIFAVICLPHSNDNCKKMTLMEPLKEDLNEQKRKDLRSSHKMDLKKRSKERKKLKKVKRNSDSEKLESYRNEIEKLWLPDSTKNVRFSSSREVIGFVTKAQFSFTRAKNCANGYIALGAFQSLVCSSAKVLVRNVNSLQYRFGIVNVIV</sequence>
<dbReference type="GO" id="GO:0005655">
    <property type="term" value="C:nucleolar ribonuclease P complex"/>
    <property type="evidence" value="ECO:0007669"/>
    <property type="project" value="InterPro"/>
</dbReference>
<feature type="domain" description="POP1 C-terminal" evidence="7">
    <location>
        <begin position="638"/>
        <end position="801"/>
    </location>
</feature>
<dbReference type="RefSeq" id="XP_025830510.1">
    <property type="nucleotide sequence ID" value="XM_025974725.1"/>
</dbReference>
<evidence type="ECO:0000259" key="5">
    <source>
        <dbReference type="Pfam" id="PF06978"/>
    </source>
</evidence>
<dbReference type="Pfam" id="PF22770">
    <property type="entry name" value="POP1_C"/>
    <property type="match status" value="1"/>
</dbReference>
<keyword evidence="8" id="KW-1185">Reference proteome</keyword>
<dbReference type="InParanoid" id="A0A7F5QZ02"/>
<evidence type="ECO:0000256" key="1">
    <source>
        <dbReference type="ARBA" id="ARBA00004123"/>
    </source>
</evidence>
<keyword evidence="3" id="KW-0539">Nucleus</keyword>
<feature type="compositionally biased region" description="Basic residues" evidence="4">
    <location>
        <begin position="695"/>
        <end position="710"/>
    </location>
</feature>
<feature type="compositionally biased region" description="Basic and acidic residues" evidence="4">
    <location>
        <begin position="681"/>
        <end position="694"/>
    </location>
</feature>
<dbReference type="GO" id="GO:0001682">
    <property type="term" value="P:tRNA 5'-leader removal"/>
    <property type="evidence" value="ECO:0007669"/>
    <property type="project" value="InterPro"/>
</dbReference>
<dbReference type="PANTHER" id="PTHR22731:SF3">
    <property type="entry name" value="RIBONUCLEASES P_MRP PROTEIN SUBUNIT POP1"/>
    <property type="match status" value="1"/>
</dbReference>
<dbReference type="GO" id="GO:0000172">
    <property type="term" value="C:ribonuclease MRP complex"/>
    <property type="evidence" value="ECO:0007669"/>
    <property type="project" value="InterPro"/>
</dbReference>
<evidence type="ECO:0000259" key="7">
    <source>
        <dbReference type="Pfam" id="PF22770"/>
    </source>
</evidence>
<dbReference type="InterPro" id="IPR039182">
    <property type="entry name" value="Pop1"/>
</dbReference>